<organism evidence="1">
    <name type="scientific">Graphocephala atropunctata</name>
    <dbReference type="NCBI Taxonomy" id="36148"/>
    <lineage>
        <taxon>Eukaryota</taxon>
        <taxon>Metazoa</taxon>
        <taxon>Ecdysozoa</taxon>
        <taxon>Arthropoda</taxon>
        <taxon>Hexapoda</taxon>
        <taxon>Insecta</taxon>
        <taxon>Pterygota</taxon>
        <taxon>Neoptera</taxon>
        <taxon>Paraneoptera</taxon>
        <taxon>Hemiptera</taxon>
        <taxon>Auchenorrhyncha</taxon>
        <taxon>Membracoidea</taxon>
        <taxon>Cicadellidae</taxon>
        <taxon>Cicadellinae</taxon>
        <taxon>Cicadellini</taxon>
        <taxon>Graphocephala</taxon>
    </lineage>
</organism>
<reference evidence="1" key="1">
    <citation type="submission" date="2015-11" db="EMBL/GenBank/DDBJ databases">
        <title>De novo transcriptome assembly of four potential Pierce s Disease insect vectors from Arizona vineyards.</title>
        <authorList>
            <person name="Tassone E.E."/>
        </authorList>
    </citation>
    <scope>NUCLEOTIDE SEQUENCE</scope>
</reference>
<accession>A0A1B6KWA3</accession>
<feature type="non-terminal residue" evidence="1">
    <location>
        <position position="111"/>
    </location>
</feature>
<protein>
    <submittedName>
        <fullName evidence="1">Uncharacterized protein</fullName>
    </submittedName>
</protein>
<dbReference type="EMBL" id="GEBQ01024473">
    <property type="protein sequence ID" value="JAT15504.1"/>
    <property type="molecule type" value="Transcribed_RNA"/>
</dbReference>
<name>A0A1B6KWA3_9HEMI</name>
<evidence type="ECO:0000313" key="1">
    <source>
        <dbReference type="EMBL" id="JAT15504.1"/>
    </source>
</evidence>
<proteinExistence type="predicted"/>
<sequence length="111" mass="12590">MVYSFHYPLLKFVRPEQHPPQFKNIRVYDEMIAAPKVIGISSLSIFITWSPKSMFILCWGIKSNPRIHSSIISANTIGMSKDNTSQVSVQCDFSIDTCLFTCSRSQSVSPR</sequence>
<gene>
    <name evidence="1" type="ORF">g.29985</name>
</gene>
<dbReference type="AlphaFoldDB" id="A0A1B6KWA3"/>